<accession>G3IIU5</accession>
<name>G3IIU5_CRIGR</name>
<evidence type="ECO:0000313" key="2">
    <source>
        <dbReference type="Proteomes" id="UP000001075"/>
    </source>
</evidence>
<sequence>MWGYVQEQKKLKDSCVTKVYPTWMTAHKAGKLEHTAQLAQGVVECPLQVPQLV</sequence>
<dbReference type="AlphaFoldDB" id="G3IIU5"/>
<dbReference type="InParanoid" id="G3IIU5"/>
<protein>
    <submittedName>
        <fullName evidence="1">Uncharacterized protein</fullName>
    </submittedName>
</protein>
<dbReference type="Proteomes" id="UP000001075">
    <property type="component" value="Unassembled WGS sequence"/>
</dbReference>
<proteinExistence type="predicted"/>
<gene>
    <name evidence="1" type="ORF">I79_023772</name>
</gene>
<reference evidence="2" key="1">
    <citation type="journal article" date="2011" name="Nat. Biotechnol.">
        <title>The genomic sequence of the Chinese hamster ovary (CHO)-K1 cell line.</title>
        <authorList>
            <person name="Xu X."/>
            <person name="Nagarajan H."/>
            <person name="Lewis N.E."/>
            <person name="Pan S."/>
            <person name="Cai Z."/>
            <person name="Liu X."/>
            <person name="Chen W."/>
            <person name="Xie M."/>
            <person name="Wang W."/>
            <person name="Hammond S."/>
            <person name="Andersen M.R."/>
            <person name="Neff N."/>
            <person name="Passarelli B."/>
            <person name="Koh W."/>
            <person name="Fan H.C."/>
            <person name="Wang J."/>
            <person name="Gui Y."/>
            <person name="Lee K.H."/>
            <person name="Betenbaugh M.J."/>
            <person name="Quake S.R."/>
            <person name="Famili I."/>
            <person name="Palsson B.O."/>
            <person name="Wang J."/>
        </authorList>
    </citation>
    <scope>NUCLEOTIDE SEQUENCE [LARGE SCALE GENOMIC DNA]</scope>
    <source>
        <strain evidence="2">CHO K1 cell line</strain>
    </source>
</reference>
<organism evidence="1 2">
    <name type="scientific">Cricetulus griseus</name>
    <name type="common">Chinese hamster</name>
    <name type="synonym">Cricetulus barabensis griseus</name>
    <dbReference type="NCBI Taxonomy" id="10029"/>
    <lineage>
        <taxon>Eukaryota</taxon>
        <taxon>Metazoa</taxon>
        <taxon>Chordata</taxon>
        <taxon>Craniata</taxon>
        <taxon>Vertebrata</taxon>
        <taxon>Euteleostomi</taxon>
        <taxon>Mammalia</taxon>
        <taxon>Eutheria</taxon>
        <taxon>Euarchontoglires</taxon>
        <taxon>Glires</taxon>
        <taxon>Rodentia</taxon>
        <taxon>Myomorpha</taxon>
        <taxon>Muroidea</taxon>
        <taxon>Cricetidae</taxon>
        <taxon>Cricetinae</taxon>
        <taxon>Cricetulus</taxon>
    </lineage>
</organism>
<dbReference type="EMBL" id="JH003114">
    <property type="protein sequence ID" value="EGW05559.1"/>
    <property type="molecule type" value="Genomic_DNA"/>
</dbReference>
<evidence type="ECO:0000313" key="1">
    <source>
        <dbReference type="EMBL" id="EGW05559.1"/>
    </source>
</evidence>